<keyword evidence="9" id="KW-0378">Hydrolase</keyword>
<evidence type="ECO:0000256" key="12">
    <source>
        <dbReference type="ARBA" id="ARBA00023136"/>
    </source>
</evidence>
<dbReference type="EMBL" id="JACSDY010000002">
    <property type="protein sequence ID" value="KAF7433949.1"/>
    <property type="molecule type" value="Genomic_DNA"/>
</dbReference>
<dbReference type="InterPro" id="IPR050725">
    <property type="entry name" value="CysQ/Inositol_MonoPase"/>
</dbReference>
<protein>
    <recommendedName>
        <fullName evidence="6">inositol-phosphate phosphatase</fullName>
        <ecNumber evidence="6">3.1.3.25</ecNumber>
    </recommendedName>
    <alternativeName>
        <fullName evidence="14">Inositol-1(or 4)-monophosphatase 3</fullName>
    </alternativeName>
    <alternativeName>
        <fullName evidence="13">Myo-inositol monophosphatase A3</fullName>
    </alternativeName>
</protein>
<dbReference type="GO" id="GO:0005737">
    <property type="term" value="C:cytoplasm"/>
    <property type="evidence" value="ECO:0007669"/>
    <property type="project" value="UniProtKB-ARBA"/>
</dbReference>
<dbReference type="GO" id="GO:0046872">
    <property type="term" value="F:metal ion binding"/>
    <property type="evidence" value="ECO:0007669"/>
    <property type="project" value="UniProtKB-KW"/>
</dbReference>
<feature type="binding site" evidence="15">
    <location>
        <position position="296"/>
    </location>
    <ligand>
        <name>Mg(2+)</name>
        <dbReference type="ChEBI" id="CHEBI:18420"/>
        <label>1</label>
        <note>catalytic</note>
    </ligand>
</feature>
<evidence type="ECO:0000313" key="17">
    <source>
        <dbReference type="Proteomes" id="UP000600918"/>
    </source>
</evidence>
<reference evidence="16" key="1">
    <citation type="journal article" date="2020" name="G3 (Bethesda)">
        <title>High-Quality Assemblies for Three Invasive Social Wasps from the &lt;i&gt;Vespula&lt;/i&gt; Genus.</title>
        <authorList>
            <person name="Harrop T.W.R."/>
            <person name="Guhlin J."/>
            <person name="McLaughlin G.M."/>
            <person name="Permina E."/>
            <person name="Stockwell P."/>
            <person name="Gilligan J."/>
            <person name="Le Lec M.F."/>
            <person name="Gruber M.A.M."/>
            <person name="Quinn O."/>
            <person name="Lovegrove M."/>
            <person name="Duncan E.J."/>
            <person name="Remnant E.J."/>
            <person name="Van Eeckhoven J."/>
            <person name="Graham B."/>
            <person name="Knapp R.A."/>
            <person name="Langford K.W."/>
            <person name="Kronenberg Z."/>
            <person name="Press M.O."/>
            <person name="Eacker S.M."/>
            <person name="Wilson-Rankin E.E."/>
            <person name="Purcell J."/>
            <person name="Lester P.J."/>
            <person name="Dearden P.K."/>
        </authorList>
    </citation>
    <scope>NUCLEOTIDE SEQUENCE</scope>
    <source>
        <strain evidence="16">Volc-1</strain>
    </source>
</reference>
<dbReference type="AlphaFoldDB" id="A0A834PAE0"/>
<evidence type="ECO:0000313" key="16">
    <source>
        <dbReference type="EMBL" id="KAF7433949.1"/>
    </source>
</evidence>
<dbReference type="GO" id="GO:0016020">
    <property type="term" value="C:membrane"/>
    <property type="evidence" value="ECO:0007669"/>
    <property type="project" value="UniProtKB-SubCell"/>
</dbReference>
<dbReference type="Pfam" id="PF00459">
    <property type="entry name" value="Inositol_P"/>
    <property type="match status" value="1"/>
</dbReference>
<evidence type="ECO:0000256" key="1">
    <source>
        <dbReference type="ARBA" id="ARBA00001033"/>
    </source>
</evidence>
<feature type="binding site" evidence="15">
    <location>
        <position position="129"/>
    </location>
    <ligand>
        <name>Mg(2+)</name>
        <dbReference type="ChEBI" id="CHEBI:18420"/>
        <label>1</label>
        <note>catalytic</note>
    </ligand>
</feature>
<dbReference type="SUPFAM" id="SSF56655">
    <property type="entry name" value="Carbohydrate phosphatase"/>
    <property type="match status" value="1"/>
</dbReference>
<keyword evidence="12" id="KW-0472">Membrane</keyword>
<evidence type="ECO:0000256" key="13">
    <source>
        <dbReference type="ARBA" id="ARBA00042119"/>
    </source>
</evidence>
<dbReference type="InterPro" id="IPR000760">
    <property type="entry name" value="Inositol_monophosphatase-like"/>
</dbReference>
<comment type="subcellular location">
    <subcellularLocation>
        <location evidence="3">Membrane</location>
        <topology evidence="3">Single-pass membrane protein</topology>
    </subcellularLocation>
</comment>
<dbReference type="GO" id="GO:0012505">
    <property type="term" value="C:endomembrane system"/>
    <property type="evidence" value="ECO:0007669"/>
    <property type="project" value="TreeGrafter"/>
</dbReference>
<evidence type="ECO:0000256" key="10">
    <source>
        <dbReference type="ARBA" id="ARBA00022842"/>
    </source>
</evidence>
<evidence type="ECO:0000256" key="4">
    <source>
        <dbReference type="ARBA" id="ARBA00005152"/>
    </source>
</evidence>
<dbReference type="GO" id="GO:0046854">
    <property type="term" value="P:phosphatidylinositol phosphate biosynthetic process"/>
    <property type="evidence" value="ECO:0007669"/>
    <property type="project" value="InterPro"/>
</dbReference>
<comment type="cofactor">
    <cofactor evidence="2 15">
        <name>Mg(2+)</name>
        <dbReference type="ChEBI" id="CHEBI:18420"/>
    </cofactor>
</comment>
<evidence type="ECO:0000256" key="14">
    <source>
        <dbReference type="ARBA" id="ARBA00042949"/>
    </source>
</evidence>
<accession>A0A834PAE0</accession>
<feature type="binding site" evidence="15">
    <location>
        <position position="173"/>
    </location>
    <ligand>
        <name>Mg(2+)</name>
        <dbReference type="ChEBI" id="CHEBI:18420"/>
        <label>1</label>
        <note>catalytic</note>
    </ligand>
</feature>
<keyword evidence="10 15" id="KW-0460">Magnesium</keyword>
<evidence type="ECO:0000256" key="3">
    <source>
        <dbReference type="ARBA" id="ARBA00004167"/>
    </source>
</evidence>
<dbReference type="PANTHER" id="PTHR43028">
    <property type="entry name" value="3'(2'),5'-BISPHOSPHATE NUCLEOTIDASE 1"/>
    <property type="match status" value="1"/>
</dbReference>
<comment type="pathway">
    <text evidence="4">Polyol metabolism; myo-inositol biosynthesis; myo-inositol from D-glucose 6-phosphate: step 2/2.</text>
</comment>
<organism evidence="16 17">
    <name type="scientific">Vespula pensylvanica</name>
    <name type="common">Western yellow jacket</name>
    <name type="synonym">Wasp</name>
    <dbReference type="NCBI Taxonomy" id="30213"/>
    <lineage>
        <taxon>Eukaryota</taxon>
        <taxon>Metazoa</taxon>
        <taxon>Ecdysozoa</taxon>
        <taxon>Arthropoda</taxon>
        <taxon>Hexapoda</taxon>
        <taxon>Insecta</taxon>
        <taxon>Pterygota</taxon>
        <taxon>Neoptera</taxon>
        <taxon>Endopterygota</taxon>
        <taxon>Hymenoptera</taxon>
        <taxon>Apocrita</taxon>
        <taxon>Aculeata</taxon>
        <taxon>Vespoidea</taxon>
        <taxon>Vespidae</taxon>
        <taxon>Vespinae</taxon>
        <taxon>Vespula</taxon>
    </lineage>
</organism>
<keyword evidence="7" id="KW-0812">Transmembrane</keyword>
<keyword evidence="8 15" id="KW-0479">Metal-binding</keyword>
<dbReference type="Proteomes" id="UP000600918">
    <property type="component" value="Unassembled WGS sequence"/>
</dbReference>
<evidence type="ECO:0000256" key="5">
    <source>
        <dbReference type="ARBA" id="ARBA00009759"/>
    </source>
</evidence>
<proteinExistence type="inferred from homology"/>
<evidence type="ECO:0000256" key="2">
    <source>
        <dbReference type="ARBA" id="ARBA00001946"/>
    </source>
</evidence>
<dbReference type="PANTHER" id="PTHR43028:SF4">
    <property type="entry name" value="INOSITOL MONOPHOSPHATASE 3"/>
    <property type="match status" value="1"/>
</dbReference>
<name>A0A834PAE0_VESPE</name>
<evidence type="ECO:0000256" key="11">
    <source>
        <dbReference type="ARBA" id="ARBA00022989"/>
    </source>
</evidence>
<keyword evidence="17" id="KW-1185">Reference proteome</keyword>
<feature type="binding site" evidence="15">
    <location>
        <position position="170"/>
    </location>
    <ligand>
        <name>Mg(2+)</name>
        <dbReference type="ChEBI" id="CHEBI:18420"/>
        <label>1</label>
        <note>catalytic</note>
    </ligand>
</feature>
<comment type="similarity">
    <text evidence="5">Belongs to the inositol monophosphatase superfamily.</text>
</comment>
<evidence type="ECO:0000256" key="9">
    <source>
        <dbReference type="ARBA" id="ARBA00022801"/>
    </source>
</evidence>
<dbReference type="InterPro" id="IPR020550">
    <property type="entry name" value="Inositol_monophosphatase_CS"/>
</dbReference>
<comment type="catalytic activity">
    <reaction evidence="1">
        <text>a myo-inositol phosphate + H2O = myo-inositol + phosphate</text>
        <dbReference type="Rhea" id="RHEA:24056"/>
        <dbReference type="ChEBI" id="CHEBI:15377"/>
        <dbReference type="ChEBI" id="CHEBI:17268"/>
        <dbReference type="ChEBI" id="CHEBI:43474"/>
        <dbReference type="ChEBI" id="CHEBI:84139"/>
        <dbReference type="EC" id="3.1.3.25"/>
    </reaction>
</comment>
<evidence type="ECO:0000256" key="6">
    <source>
        <dbReference type="ARBA" id="ARBA00013106"/>
    </source>
</evidence>
<dbReference type="PROSITE" id="PS00630">
    <property type="entry name" value="IMP_2"/>
    <property type="match status" value="1"/>
</dbReference>
<evidence type="ECO:0000256" key="7">
    <source>
        <dbReference type="ARBA" id="ARBA00022692"/>
    </source>
</evidence>
<comment type="caution">
    <text evidence="16">The sequence shown here is derived from an EMBL/GenBank/DDBJ whole genome shotgun (WGS) entry which is preliminary data.</text>
</comment>
<feature type="binding site" evidence="15">
    <location>
        <position position="172"/>
    </location>
    <ligand>
        <name>Mg(2+)</name>
        <dbReference type="ChEBI" id="CHEBI:18420"/>
        <label>1</label>
        <note>catalytic</note>
    </ligand>
</feature>
<evidence type="ECO:0000256" key="8">
    <source>
        <dbReference type="ARBA" id="ARBA00022723"/>
    </source>
</evidence>
<keyword evidence="11" id="KW-1133">Transmembrane helix</keyword>
<evidence type="ECO:0000256" key="15">
    <source>
        <dbReference type="PIRSR" id="PIRSR600760-2"/>
    </source>
</evidence>
<dbReference type="Gene3D" id="3.40.190.80">
    <property type="match status" value="1"/>
</dbReference>
<dbReference type="FunFam" id="3.30.540.10:FF:000012">
    <property type="entry name" value="Blast:Putative inositol monophosphatase 3"/>
    <property type="match status" value="1"/>
</dbReference>
<dbReference type="GO" id="GO:0052834">
    <property type="term" value="F:inositol monophosphate phosphatase activity"/>
    <property type="evidence" value="ECO:0007669"/>
    <property type="project" value="UniProtKB-EC"/>
</dbReference>
<sequence length="360" mass="40089">MENSWASFTARNTSKLCSQIVGLSKRVMLEILIRQTNREENKILMHVNKYSNNKDVVSLRLLLVAAIKAAELGGYEVVAVHDQTSFNIESKGKTKEGENDPVTAADYRSHCAMYNSLKDAFPGVTVISEEASKDCDKVVVPDLRNSFSNLKEYDIGDDFENIEDITIWIDPLDATKEFTENLLQFVTTMVCIAVKGKPIIGVIYKPFETKKDRNLYWTWTDHGASQNLYNLPKHENKLPILIVSRSHAGQVNNASKTAFGRNVQIVSAAGAGYKFLEVAVGNATAYVHMTAIKKWDICSGTAIISALGGRTTSLFDGHLINFDSTDTKVLTSGLLATMTDHNWYLDKFSNIQLRSFISSR</sequence>
<gene>
    <name evidence="16" type="ORF">H0235_002140</name>
</gene>
<dbReference type="EC" id="3.1.3.25" evidence="6"/>
<dbReference type="GO" id="GO:0008254">
    <property type="term" value="F:3'-nucleotidase activity"/>
    <property type="evidence" value="ECO:0007669"/>
    <property type="project" value="TreeGrafter"/>
</dbReference>
<dbReference type="Gene3D" id="3.30.540.10">
    <property type="entry name" value="Fructose-1,6-Bisphosphatase, subunit A, domain 1"/>
    <property type="match status" value="1"/>
</dbReference>